<evidence type="ECO:0000256" key="1">
    <source>
        <dbReference type="SAM" id="MobiDB-lite"/>
    </source>
</evidence>
<feature type="compositionally biased region" description="Polar residues" evidence="1">
    <location>
        <begin position="233"/>
        <end position="244"/>
    </location>
</feature>
<feature type="compositionally biased region" description="Basic and acidic residues" evidence="1">
    <location>
        <begin position="33"/>
        <end position="51"/>
    </location>
</feature>
<feature type="compositionally biased region" description="Basic and acidic residues" evidence="1">
    <location>
        <begin position="245"/>
        <end position="274"/>
    </location>
</feature>
<dbReference type="HOGENOM" id="CLU_074505_0_0_2"/>
<dbReference type="AlphaFoldDB" id="F3KI46"/>
<evidence type="ECO:0000313" key="2">
    <source>
        <dbReference type="EMBL" id="EGG42954.1"/>
    </source>
</evidence>
<accession>F3KI46</accession>
<feature type="region of interest" description="Disordered" evidence="1">
    <location>
        <begin position="203"/>
        <end position="318"/>
    </location>
</feature>
<protein>
    <submittedName>
        <fullName evidence="2">Trans-sialidase</fullName>
    </submittedName>
</protein>
<comment type="caution">
    <text evidence="2">The sequence shown here is derived from an EMBL/GenBank/DDBJ whole genome shotgun (WGS) entry which is preliminary data.</text>
</comment>
<dbReference type="EMBL" id="AEGP01000016">
    <property type="protein sequence ID" value="EGG42954.1"/>
    <property type="molecule type" value="Genomic_DNA"/>
</dbReference>
<proteinExistence type="predicted"/>
<reference evidence="2" key="1">
    <citation type="journal article" date="2011" name="PLoS ONE">
        <title>Genome of a low-salinity ammonia-oxidizing archaeon determined by single-cell and metagenomic analysis.</title>
        <authorList>
            <person name="Blainey P.C."/>
            <person name="Mosier A.C."/>
            <person name="Potanina A."/>
            <person name="Francis C.A."/>
            <person name="Quake S.R."/>
        </authorList>
    </citation>
    <scope>NUCLEOTIDE SEQUENCE [LARGE SCALE GENOMIC DNA]</scope>
    <source>
        <strain evidence="2">SFB1</strain>
    </source>
</reference>
<feature type="compositionally biased region" description="Basic and acidic residues" evidence="1">
    <location>
        <begin position="88"/>
        <end position="100"/>
    </location>
</feature>
<feature type="compositionally biased region" description="Low complexity" evidence="1">
    <location>
        <begin position="67"/>
        <end position="81"/>
    </location>
</feature>
<gene>
    <name evidence="2" type="ORF">Nlim_0140</name>
</gene>
<feature type="region of interest" description="Disordered" evidence="1">
    <location>
        <begin position="151"/>
        <end position="173"/>
    </location>
</feature>
<name>F3KI46_9ARCH</name>
<feature type="region of interest" description="Disordered" evidence="1">
    <location>
        <begin position="28"/>
        <end position="108"/>
    </location>
</feature>
<dbReference type="PATRIC" id="fig|886738.10.peg.158"/>
<dbReference type="Proteomes" id="UP000004348">
    <property type="component" value="Chromosome"/>
</dbReference>
<dbReference type="STRING" id="886738.Nlim_0140"/>
<organism evidence="2">
    <name type="scientific">Candidatus Nitrosarchaeum limnium SFB1</name>
    <dbReference type="NCBI Taxonomy" id="886738"/>
    <lineage>
        <taxon>Archaea</taxon>
        <taxon>Nitrososphaerota</taxon>
        <taxon>Nitrososphaeria</taxon>
        <taxon>Nitrosopumilales</taxon>
        <taxon>Nitrosopumilaceae</taxon>
        <taxon>Nitrosarchaeum</taxon>
    </lineage>
</organism>
<sequence>MSSAKKQTKQDLEDKIAELEAKLTKLATQLEAKPAETKPAEVKPAETKPAETKPAPAKPAEVKPAETKPAPAKPAEVTKPKGTLPKGFETKPADAPKTSETKAQPPSTIQAALENAYQNAKMTDFHWYRAHVTGYSPAPNRYFVRRTAPVGKVPTTNWNDQKAKVPGYTQPSNQYFATRPRLAYSPADKTFGGFSGITMTVDGSVAQTQKAPPPPPKQAEVTKPKGTLPKGAEQQQVSSNSGNSEKSRKEQLEEYERDYLQRIEQQRIEDEKSYQEAVEDAVKSRTNATHSALPKGFEPKPSPPEQPKSSRGTLPKGF</sequence>